<protein>
    <submittedName>
        <fullName evidence="2">HAD family hydrolase</fullName>
    </submittedName>
</protein>
<proteinExistence type="inferred from homology"/>
<dbReference type="InterPro" id="IPR023198">
    <property type="entry name" value="PGP-like_dom2"/>
</dbReference>
<evidence type="ECO:0000313" key="2">
    <source>
        <dbReference type="EMBL" id="TYT62247.1"/>
    </source>
</evidence>
<dbReference type="InterPro" id="IPR006439">
    <property type="entry name" value="HAD-SF_hydro_IA"/>
</dbReference>
<dbReference type="NCBIfam" id="TIGR01549">
    <property type="entry name" value="HAD-SF-IA-v1"/>
    <property type="match status" value="1"/>
</dbReference>
<dbReference type="GO" id="GO:0008967">
    <property type="term" value="F:phosphoglycolate phosphatase activity"/>
    <property type="evidence" value="ECO:0007669"/>
    <property type="project" value="TreeGrafter"/>
</dbReference>
<dbReference type="Gene3D" id="3.40.50.1000">
    <property type="entry name" value="HAD superfamily/HAD-like"/>
    <property type="match status" value="1"/>
</dbReference>
<comment type="caution">
    <text evidence="2">The sequence shown here is derived from an EMBL/GenBank/DDBJ whole genome shotgun (WGS) entry which is preliminary data.</text>
</comment>
<accession>A0A5D5AMX3</accession>
<comment type="similarity">
    <text evidence="1">Belongs to the HAD-like hydrolase superfamily.</text>
</comment>
<keyword evidence="3" id="KW-1185">Reference proteome</keyword>
<dbReference type="Pfam" id="PF13419">
    <property type="entry name" value="HAD_2"/>
    <property type="match status" value="1"/>
</dbReference>
<organism evidence="2 3">
    <name type="scientific">Natrialba swarupiae</name>
    <dbReference type="NCBI Taxonomy" id="2448032"/>
    <lineage>
        <taxon>Archaea</taxon>
        <taxon>Methanobacteriati</taxon>
        <taxon>Methanobacteriota</taxon>
        <taxon>Stenosarchaea group</taxon>
        <taxon>Halobacteria</taxon>
        <taxon>Halobacteriales</taxon>
        <taxon>Natrialbaceae</taxon>
        <taxon>Natrialba</taxon>
    </lineage>
</organism>
<sequence length="172" mass="18577">MTEYDAVVYDLDGTIVDLNVDWNAVATDVLAVYDAADVEPGGNDLWELLLGADEVGLAAEVESVIASHEREGAPTSPRLRHADELLERTVPVGVCSLNCEEACQIALEEQNLHDEVETVVGRDTVETQKPEPEPLLAAVDDLGTSPERALFVGDSPRDELTAERAGTAFEYV</sequence>
<dbReference type="InterPro" id="IPR036412">
    <property type="entry name" value="HAD-like_sf"/>
</dbReference>
<dbReference type="PANTHER" id="PTHR43434">
    <property type="entry name" value="PHOSPHOGLYCOLATE PHOSPHATASE"/>
    <property type="match status" value="1"/>
</dbReference>
<reference evidence="2 3" key="1">
    <citation type="submission" date="2019-08" db="EMBL/GenBank/DDBJ databases">
        <title>Archaea genome.</title>
        <authorList>
            <person name="Kajale S."/>
            <person name="Shouche Y."/>
            <person name="Deshpande N."/>
            <person name="Sharma A."/>
        </authorList>
    </citation>
    <scope>NUCLEOTIDE SEQUENCE [LARGE SCALE GENOMIC DNA]</scope>
    <source>
        <strain evidence="2 3">ESP3B_9</strain>
    </source>
</reference>
<dbReference type="SUPFAM" id="SSF56784">
    <property type="entry name" value="HAD-like"/>
    <property type="match status" value="1"/>
</dbReference>
<dbReference type="RefSeq" id="WP_149081332.1">
    <property type="nucleotide sequence ID" value="NZ_VTAW01000010.1"/>
</dbReference>
<gene>
    <name evidence="2" type="ORF">FYC77_09865</name>
</gene>
<name>A0A5D5AMX3_9EURY</name>
<dbReference type="InterPro" id="IPR023214">
    <property type="entry name" value="HAD_sf"/>
</dbReference>
<dbReference type="SFLD" id="SFLDS00003">
    <property type="entry name" value="Haloacid_Dehalogenase"/>
    <property type="match status" value="1"/>
</dbReference>
<dbReference type="InterPro" id="IPR050155">
    <property type="entry name" value="HAD-like_hydrolase_sf"/>
</dbReference>
<evidence type="ECO:0000313" key="3">
    <source>
        <dbReference type="Proteomes" id="UP000324104"/>
    </source>
</evidence>
<dbReference type="Proteomes" id="UP000324104">
    <property type="component" value="Unassembled WGS sequence"/>
</dbReference>
<dbReference type="SFLD" id="SFLDG01129">
    <property type="entry name" value="C1.5:_HAD__Beta-PGM__Phosphata"/>
    <property type="match status" value="1"/>
</dbReference>
<keyword evidence="2" id="KW-0378">Hydrolase</keyword>
<dbReference type="GO" id="GO:0006281">
    <property type="term" value="P:DNA repair"/>
    <property type="evidence" value="ECO:0007669"/>
    <property type="project" value="TreeGrafter"/>
</dbReference>
<dbReference type="Gene3D" id="1.10.150.240">
    <property type="entry name" value="Putative phosphatase, domain 2"/>
    <property type="match status" value="1"/>
</dbReference>
<evidence type="ECO:0000256" key="1">
    <source>
        <dbReference type="ARBA" id="ARBA00007958"/>
    </source>
</evidence>
<dbReference type="EMBL" id="VTAW01000010">
    <property type="protein sequence ID" value="TYT62247.1"/>
    <property type="molecule type" value="Genomic_DNA"/>
</dbReference>
<dbReference type="InterPro" id="IPR041492">
    <property type="entry name" value="HAD_2"/>
</dbReference>
<dbReference type="PANTHER" id="PTHR43434:SF1">
    <property type="entry name" value="PHOSPHOGLYCOLATE PHOSPHATASE"/>
    <property type="match status" value="1"/>
</dbReference>
<dbReference type="AlphaFoldDB" id="A0A5D5AMX3"/>